<dbReference type="InterPro" id="IPR002334">
    <property type="entry name" value="Allerg_PlipaseA1"/>
</dbReference>
<dbReference type="CDD" id="cd00707">
    <property type="entry name" value="Pancreat_lipase_like"/>
    <property type="match status" value="1"/>
</dbReference>
<dbReference type="Gene3D" id="3.40.50.1820">
    <property type="entry name" value="alpha/beta hydrolase"/>
    <property type="match status" value="1"/>
</dbReference>
<dbReference type="PANTHER" id="PTHR11610">
    <property type="entry name" value="LIPASE"/>
    <property type="match status" value="1"/>
</dbReference>
<dbReference type="Pfam" id="PF00151">
    <property type="entry name" value="Lipase"/>
    <property type="match status" value="1"/>
</dbReference>
<evidence type="ECO:0000256" key="1">
    <source>
        <dbReference type="ARBA" id="ARBA00004613"/>
    </source>
</evidence>
<dbReference type="GO" id="GO:0016298">
    <property type="term" value="F:lipase activity"/>
    <property type="evidence" value="ECO:0007669"/>
    <property type="project" value="InterPro"/>
</dbReference>
<feature type="domain" description="Lipase" evidence="5">
    <location>
        <begin position="33"/>
        <end position="311"/>
    </location>
</feature>
<evidence type="ECO:0000259" key="5">
    <source>
        <dbReference type="Pfam" id="PF00151"/>
    </source>
</evidence>
<dbReference type="EMBL" id="OD009526">
    <property type="protein sequence ID" value="CAD7415596.1"/>
    <property type="molecule type" value="Genomic_DNA"/>
</dbReference>
<dbReference type="InterPro" id="IPR013818">
    <property type="entry name" value="Lipase"/>
</dbReference>
<dbReference type="GO" id="GO:0016042">
    <property type="term" value="P:lipid catabolic process"/>
    <property type="evidence" value="ECO:0007669"/>
    <property type="project" value="TreeGrafter"/>
</dbReference>
<accession>A0A7R9DL08</accession>
<keyword evidence="3" id="KW-0964">Secreted</keyword>
<name>A0A7R9DL08_TIMPO</name>
<protein>
    <recommendedName>
        <fullName evidence="5">Lipase domain-containing protein</fullName>
    </recommendedName>
</protein>
<dbReference type="PRINTS" id="PR00825">
    <property type="entry name" value="DOLALLERGEN"/>
</dbReference>
<dbReference type="AlphaFoldDB" id="A0A7R9DL08"/>
<dbReference type="PRINTS" id="PR00821">
    <property type="entry name" value="TAGLIPASE"/>
</dbReference>
<dbReference type="InterPro" id="IPR000734">
    <property type="entry name" value="TAG_lipase"/>
</dbReference>
<reference evidence="6" key="1">
    <citation type="submission" date="2020-11" db="EMBL/GenBank/DDBJ databases">
        <authorList>
            <person name="Tran Van P."/>
        </authorList>
    </citation>
    <scope>NUCLEOTIDE SEQUENCE</scope>
</reference>
<comment type="similarity">
    <text evidence="2 4">Belongs to the AB hydrolase superfamily. Lipase family.</text>
</comment>
<dbReference type="InterPro" id="IPR033906">
    <property type="entry name" value="Lipase_N"/>
</dbReference>
<dbReference type="SUPFAM" id="SSF53474">
    <property type="entry name" value="alpha/beta-Hydrolases"/>
    <property type="match status" value="1"/>
</dbReference>
<gene>
    <name evidence="6" type="ORF">TPSB3V08_LOCUS10436</name>
</gene>
<organism evidence="6">
    <name type="scientific">Timema poppense</name>
    <name type="common">Walking stick</name>
    <dbReference type="NCBI Taxonomy" id="170557"/>
    <lineage>
        <taxon>Eukaryota</taxon>
        <taxon>Metazoa</taxon>
        <taxon>Ecdysozoa</taxon>
        <taxon>Arthropoda</taxon>
        <taxon>Hexapoda</taxon>
        <taxon>Insecta</taxon>
        <taxon>Pterygota</taxon>
        <taxon>Neoptera</taxon>
        <taxon>Polyneoptera</taxon>
        <taxon>Phasmatodea</taxon>
        <taxon>Timematodea</taxon>
        <taxon>Timematoidea</taxon>
        <taxon>Timematidae</taxon>
        <taxon>Timema</taxon>
    </lineage>
</organism>
<dbReference type="GO" id="GO:0005615">
    <property type="term" value="C:extracellular space"/>
    <property type="evidence" value="ECO:0007669"/>
    <property type="project" value="TreeGrafter"/>
</dbReference>
<proteinExistence type="inferred from homology"/>
<dbReference type="InterPro" id="IPR029058">
    <property type="entry name" value="AB_hydrolase_fold"/>
</dbReference>
<sequence length="319" mass="34775">MVHPAVSPQDAWMVHPAVSPRSKGFMGMPSISRAQKMETIIFLLYTRDNPSTPVTLDLNSKSSLAAVDTKLDTKVLIHGWHGNRDTLSQIKNAYVSKSDCNVIIVDWHSLAQSNMYPESKADTEIVGARTAQLLDHLADNGLDLSRVNCVGHSLGGHTVGIVGDRVTKSRVGMITGLDPAGPMYDYNSTPNKNKLDSEDGIFVLAVHTNAKRLGSKEMLSTVDVWVNDGTSQPGCSARMEKATGLCSHLRVIDIWAESIIGVQPIVGWQCESWSTFEDGECEKNFKIIMGDNINQSSRGLFFVPTGAKSPFAVLSEDDE</sequence>
<evidence type="ECO:0000313" key="6">
    <source>
        <dbReference type="EMBL" id="CAD7415596.1"/>
    </source>
</evidence>
<evidence type="ECO:0000256" key="4">
    <source>
        <dbReference type="RuleBase" id="RU004262"/>
    </source>
</evidence>
<evidence type="ECO:0000256" key="2">
    <source>
        <dbReference type="ARBA" id="ARBA00010701"/>
    </source>
</evidence>
<comment type="subcellular location">
    <subcellularLocation>
        <location evidence="1">Secreted</location>
    </subcellularLocation>
</comment>
<evidence type="ECO:0000256" key="3">
    <source>
        <dbReference type="ARBA" id="ARBA00022525"/>
    </source>
</evidence>